<gene>
    <name evidence="1" type="ORF">T459_12185</name>
</gene>
<keyword evidence="2" id="KW-1185">Reference proteome</keyword>
<dbReference type="AlphaFoldDB" id="A0A2G2ZP23"/>
<reference evidence="1 2" key="1">
    <citation type="journal article" date="2014" name="Nat. Genet.">
        <title>Genome sequence of the hot pepper provides insights into the evolution of pungency in Capsicum species.</title>
        <authorList>
            <person name="Kim S."/>
            <person name="Park M."/>
            <person name="Yeom S.I."/>
            <person name="Kim Y.M."/>
            <person name="Lee J.M."/>
            <person name="Lee H.A."/>
            <person name="Seo E."/>
            <person name="Choi J."/>
            <person name="Cheong K."/>
            <person name="Kim K.T."/>
            <person name="Jung K."/>
            <person name="Lee G.W."/>
            <person name="Oh S.K."/>
            <person name="Bae C."/>
            <person name="Kim S.B."/>
            <person name="Lee H.Y."/>
            <person name="Kim S.Y."/>
            <person name="Kim M.S."/>
            <person name="Kang B.C."/>
            <person name="Jo Y.D."/>
            <person name="Yang H.B."/>
            <person name="Jeong H.J."/>
            <person name="Kang W.H."/>
            <person name="Kwon J.K."/>
            <person name="Shin C."/>
            <person name="Lim J.Y."/>
            <person name="Park J.H."/>
            <person name="Huh J.H."/>
            <person name="Kim J.S."/>
            <person name="Kim B.D."/>
            <person name="Cohen O."/>
            <person name="Paran I."/>
            <person name="Suh M.C."/>
            <person name="Lee S.B."/>
            <person name="Kim Y.K."/>
            <person name="Shin Y."/>
            <person name="Noh S.J."/>
            <person name="Park J."/>
            <person name="Seo Y.S."/>
            <person name="Kwon S.Y."/>
            <person name="Kim H.A."/>
            <person name="Park J.M."/>
            <person name="Kim H.J."/>
            <person name="Choi S.B."/>
            <person name="Bosland P.W."/>
            <person name="Reeves G."/>
            <person name="Jo S.H."/>
            <person name="Lee B.W."/>
            <person name="Cho H.T."/>
            <person name="Choi H.S."/>
            <person name="Lee M.S."/>
            <person name="Yu Y."/>
            <person name="Do Choi Y."/>
            <person name="Park B.S."/>
            <person name="van Deynze A."/>
            <person name="Ashrafi H."/>
            <person name="Hill T."/>
            <person name="Kim W.T."/>
            <person name="Pai H.S."/>
            <person name="Ahn H.K."/>
            <person name="Yeam I."/>
            <person name="Giovannoni J.J."/>
            <person name="Rose J.K."/>
            <person name="Sorensen I."/>
            <person name="Lee S.J."/>
            <person name="Kim R.W."/>
            <person name="Choi I.Y."/>
            <person name="Choi B.S."/>
            <person name="Lim J.S."/>
            <person name="Lee Y.H."/>
            <person name="Choi D."/>
        </authorList>
    </citation>
    <scope>NUCLEOTIDE SEQUENCE [LARGE SCALE GENOMIC DNA]</scope>
    <source>
        <strain evidence="2">cv. CM334</strain>
    </source>
</reference>
<protein>
    <submittedName>
        <fullName evidence="1">Uncharacterized protein</fullName>
    </submittedName>
</protein>
<evidence type="ECO:0000313" key="2">
    <source>
        <dbReference type="Proteomes" id="UP000222542"/>
    </source>
</evidence>
<dbReference type="Gramene" id="PHT83742">
    <property type="protein sequence ID" value="PHT83742"/>
    <property type="gene ID" value="T459_12185"/>
</dbReference>
<accession>A0A2G2ZP23</accession>
<organism evidence="1 2">
    <name type="scientific">Capsicum annuum</name>
    <name type="common">Capsicum pepper</name>
    <dbReference type="NCBI Taxonomy" id="4072"/>
    <lineage>
        <taxon>Eukaryota</taxon>
        <taxon>Viridiplantae</taxon>
        <taxon>Streptophyta</taxon>
        <taxon>Embryophyta</taxon>
        <taxon>Tracheophyta</taxon>
        <taxon>Spermatophyta</taxon>
        <taxon>Magnoliopsida</taxon>
        <taxon>eudicotyledons</taxon>
        <taxon>Gunneridae</taxon>
        <taxon>Pentapetalae</taxon>
        <taxon>asterids</taxon>
        <taxon>lamiids</taxon>
        <taxon>Solanales</taxon>
        <taxon>Solanaceae</taxon>
        <taxon>Solanoideae</taxon>
        <taxon>Capsiceae</taxon>
        <taxon>Capsicum</taxon>
    </lineage>
</organism>
<comment type="caution">
    <text evidence="1">The sequence shown here is derived from an EMBL/GenBank/DDBJ whole genome shotgun (WGS) entry which is preliminary data.</text>
</comment>
<proteinExistence type="predicted"/>
<sequence length="166" mass="18948">MVGGEEEMIVSVGEPLQRVVFGGAQSLQKATEATSDLIHALKKYLDVYLLPSRTFLSAGFVIRSFMLSRTIHDTVLPTGRISPWSNAYNRGIVRGHYEHVNQMGHSFNTDRSDCKAKCVDHVYEKQSHHFQHSRQSNLHLYRNDLYDDTDKNHPIHDEEDDTPAPK</sequence>
<evidence type="ECO:0000313" key="1">
    <source>
        <dbReference type="EMBL" id="PHT83742.1"/>
    </source>
</evidence>
<reference evidence="1 2" key="2">
    <citation type="journal article" date="2017" name="Genome Biol.">
        <title>New reference genome sequences of hot pepper reveal the massive evolution of plant disease-resistance genes by retroduplication.</title>
        <authorList>
            <person name="Kim S."/>
            <person name="Park J."/>
            <person name="Yeom S.I."/>
            <person name="Kim Y.M."/>
            <person name="Seo E."/>
            <person name="Kim K.T."/>
            <person name="Kim M.S."/>
            <person name="Lee J.M."/>
            <person name="Cheong K."/>
            <person name="Shin H.S."/>
            <person name="Kim S.B."/>
            <person name="Han K."/>
            <person name="Lee J."/>
            <person name="Park M."/>
            <person name="Lee H.A."/>
            <person name="Lee H.Y."/>
            <person name="Lee Y."/>
            <person name="Oh S."/>
            <person name="Lee J.H."/>
            <person name="Choi E."/>
            <person name="Choi E."/>
            <person name="Lee S.E."/>
            <person name="Jeon J."/>
            <person name="Kim H."/>
            <person name="Choi G."/>
            <person name="Song H."/>
            <person name="Lee J."/>
            <person name="Lee S.C."/>
            <person name="Kwon J.K."/>
            <person name="Lee H.Y."/>
            <person name="Koo N."/>
            <person name="Hong Y."/>
            <person name="Kim R.W."/>
            <person name="Kang W.H."/>
            <person name="Huh J.H."/>
            <person name="Kang B.C."/>
            <person name="Yang T.J."/>
            <person name="Lee Y.H."/>
            <person name="Bennetzen J.L."/>
            <person name="Choi D."/>
        </authorList>
    </citation>
    <scope>NUCLEOTIDE SEQUENCE [LARGE SCALE GENOMIC DNA]</scope>
    <source>
        <strain evidence="2">cv. CM334</strain>
    </source>
</reference>
<name>A0A2G2ZP23_CAPAN</name>
<dbReference type="EMBL" id="AYRZ02000004">
    <property type="protein sequence ID" value="PHT83742.1"/>
    <property type="molecule type" value="Genomic_DNA"/>
</dbReference>
<dbReference type="Proteomes" id="UP000222542">
    <property type="component" value="Unassembled WGS sequence"/>
</dbReference>